<evidence type="ECO:0000313" key="3">
    <source>
        <dbReference type="Proteomes" id="UP001165542"/>
    </source>
</evidence>
<name>A0ABT2EC47_9GAMM</name>
<dbReference type="InterPro" id="IPR011990">
    <property type="entry name" value="TPR-like_helical_dom_sf"/>
</dbReference>
<reference evidence="2" key="1">
    <citation type="submission" date="2021-11" db="EMBL/GenBank/DDBJ databases">
        <title>Halomonas sp., isolated from a coastal aquaculture zone in Dongshan Bay.</title>
        <authorList>
            <person name="Lin W."/>
        </authorList>
    </citation>
    <scope>NUCLEOTIDE SEQUENCE</scope>
    <source>
        <strain evidence="2">Yzlin-01</strain>
    </source>
</reference>
<dbReference type="Pfam" id="PF13432">
    <property type="entry name" value="TPR_16"/>
    <property type="match status" value="1"/>
</dbReference>
<dbReference type="Proteomes" id="UP001165542">
    <property type="component" value="Unassembled WGS sequence"/>
</dbReference>
<sequence length="590" mass="64738">MRLPTLWAPMAAALLLSGCQTSVSFEHGSLPAFTSDPLESAPPVARGLDASGLSTLLGAELAGLRGDYRFASHNYLAAAQRYSAPALAERATFAARFSNDPGLIEASALRWRELSPQAETPNQLLAALSMQRGDWMASLEQRLTITEAGGYGDLATFAEIAASEEAPLAPLLARLYTHLDASGAETLEHHDDALLATALLEAASGELAAAQTRLQGLMQSDPENPALWYAKGQLALESGDNAGARQAAREGLELAPDDVRFILLLAQAEIRLNNIEAAEAQTDALLESYGASAELRLALAQLYLEEGHPEPAHRLLHAFIGQPDIPNLAYYLLGSIEQMQGDTDTALLYYRQVGEGDEFLPSRATAARMLIDEDRFLDARAFLRIERMRSETYFNDLLLLEIQLLDEQGRSADADALLDRELARTPDDSPLLYLRAMRAWEAGNLDAMETDLRRILQKEPNNALALNALGFTLADANQPERLDEARELIERAYTADPNNPAVLDSMGWVYYRQGQPEEALPWLESAYARMPDQEIAAHLAEVLHALGRSEEARQLLDEFMQRTSDHPLIDELLLRFPELMPAGLTSEPST</sequence>
<dbReference type="RefSeq" id="WP_259035432.1">
    <property type="nucleotide sequence ID" value="NZ_JAJISC010000002.1"/>
</dbReference>
<organism evidence="2 3">
    <name type="scientific">Halomonas dongshanensis</name>
    <dbReference type="NCBI Taxonomy" id="2890835"/>
    <lineage>
        <taxon>Bacteria</taxon>
        <taxon>Pseudomonadati</taxon>
        <taxon>Pseudomonadota</taxon>
        <taxon>Gammaproteobacteria</taxon>
        <taxon>Oceanospirillales</taxon>
        <taxon>Halomonadaceae</taxon>
        <taxon>Halomonas</taxon>
    </lineage>
</organism>
<gene>
    <name evidence="2" type="ORF">LLY24_06285</name>
</gene>
<dbReference type="SMART" id="SM00028">
    <property type="entry name" value="TPR"/>
    <property type="match status" value="5"/>
</dbReference>
<dbReference type="Pfam" id="PF14559">
    <property type="entry name" value="TPR_19"/>
    <property type="match status" value="1"/>
</dbReference>
<dbReference type="PROSITE" id="PS51257">
    <property type="entry name" value="PROKAR_LIPOPROTEIN"/>
    <property type="match status" value="1"/>
</dbReference>
<dbReference type="EMBL" id="JAJISC010000002">
    <property type="protein sequence ID" value="MCS2608928.1"/>
    <property type="molecule type" value="Genomic_DNA"/>
</dbReference>
<dbReference type="PANTHER" id="PTHR12558">
    <property type="entry name" value="CELL DIVISION CYCLE 16,23,27"/>
    <property type="match status" value="1"/>
</dbReference>
<dbReference type="PROSITE" id="PS50005">
    <property type="entry name" value="TPR"/>
    <property type="match status" value="1"/>
</dbReference>
<dbReference type="PANTHER" id="PTHR12558:SF13">
    <property type="entry name" value="CELL DIVISION CYCLE PROTEIN 27 HOMOLOG"/>
    <property type="match status" value="1"/>
</dbReference>
<accession>A0ABT2EC47</accession>
<dbReference type="Gene3D" id="1.25.40.10">
    <property type="entry name" value="Tetratricopeptide repeat domain"/>
    <property type="match status" value="3"/>
</dbReference>
<evidence type="ECO:0000313" key="2">
    <source>
        <dbReference type="EMBL" id="MCS2608928.1"/>
    </source>
</evidence>
<keyword evidence="3" id="KW-1185">Reference proteome</keyword>
<protein>
    <submittedName>
        <fullName evidence="2">Tetratricopeptide repeat protein</fullName>
    </submittedName>
</protein>
<dbReference type="Pfam" id="PF12895">
    <property type="entry name" value="ANAPC3"/>
    <property type="match status" value="1"/>
</dbReference>
<comment type="caution">
    <text evidence="2">The sequence shown here is derived from an EMBL/GenBank/DDBJ whole genome shotgun (WGS) entry which is preliminary data.</text>
</comment>
<dbReference type="InterPro" id="IPR019734">
    <property type="entry name" value="TPR_rpt"/>
</dbReference>
<evidence type="ECO:0000256" key="1">
    <source>
        <dbReference type="PROSITE-ProRule" id="PRU00339"/>
    </source>
</evidence>
<proteinExistence type="predicted"/>
<keyword evidence="1" id="KW-0802">TPR repeat</keyword>
<dbReference type="SUPFAM" id="SSF48452">
    <property type="entry name" value="TPR-like"/>
    <property type="match status" value="2"/>
</dbReference>
<feature type="repeat" description="TPR" evidence="1">
    <location>
        <begin position="500"/>
        <end position="533"/>
    </location>
</feature>